<keyword evidence="2" id="KW-1185">Reference proteome</keyword>
<gene>
    <name evidence="1" type="ORF">OBBRIDRAFT_830935</name>
</gene>
<reference evidence="1 2" key="1">
    <citation type="submission" date="2016-07" db="EMBL/GenBank/DDBJ databases">
        <title>Draft genome of the white-rot fungus Obba rivulosa 3A-2.</title>
        <authorList>
            <consortium name="DOE Joint Genome Institute"/>
            <person name="Miettinen O."/>
            <person name="Riley R."/>
            <person name="Acob R."/>
            <person name="Barry K."/>
            <person name="Cullen D."/>
            <person name="De Vries R."/>
            <person name="Hainaut M."/>
            <person name="Hatakka A."/>
            <person name="Henrissat B."/>
            <person name="Hilden K."/>
            <person name="Kuo R."/>
            <person name="Labutti K."/>
            <person name="Lipzen A."/>
            <person name="Makela M.R."/>
            <person name="Sandor L."/>
            <person name="Spatafora J.W."/>
            <person name="Grigoriev I.V."/>
            <person name="Hibbett D.S."/>
        </authorList>
    </citation>
    <scope>NUCLEOTIDE SEQUENCE [LARGE SCALE GENOMIC DNA]</scope>
    <source>
        <strain evidence="1 2">3A-2</strain>
    </source>
</reference>
<dbReference type="AlphaFoldDB" id="A0A8E2J5S6"/>
<proteinExistence type="predicted"/>
<evidence type="ECO:0008006" key="3">
    <source>
        <dbReference type="Google" id="ProtNLM"/>
    </source>
</evidence>
<evidence type="ECO:0000313" key="2">
    <source>
        <dbReference type="Proteomes" id="UP000250043"/>
    </source>
</evidence>
<dbReference type="Pfam" id="PF05821">
    <property type="entry name" value="NDUF_B8"/>
    <property type="match status" value="1"/>
</dbReference>
<protein>
    <recommendedName>
        <fullName evidence="3">NADH dehydrogenase [ubiquinone] 1 beta subcomplex subunit 8, mitochondrial</fullName>
    </recommendedName>
</protein>
<dbReference type="PANTHER" id="PTHR12840:SF1">
    <property type="entry name" value="NADH DEHYDROGENASE [UBIQUINONE] 1 BETA SUBCOMPLEX SUBUNIT 8, MITOCHONDRIAL"/>
    <property type="match status" value="1"/>
</dbReference>
<organism evidence="1 2">
    <name type="scientific">Obba rivulosa</name>
    <dbReference type="NCBI Taxonomy" id="1052685"/>
    <lineage>
        <taxon>Eukaryota</taxon>
        <taxon>Fungi</taxon>
        <taxon>Dikarya</taxon>
        <taxon>Basidiomycota</taxon>
        <taxon>Agaricomycotina</taxon>
        <taxon>Agaricomycetes</taxon>
        <taxon>Polyporales</taxon>
        <taxon>Gelatoporiaceae</taxon>
        <taxon>Obba</taxon>
    </lineage>
</organism>
<dbReference type="OrthoDB" id="2014058at2759"/>
<name>A0A8E2J5S6_9APHY</name>
<sequence length="155" mass="17367">MITATSLARLSGVRAAIRAGRAVPALRTYSTPIPFKEEVDPQLGGYPQLPYVSKQRLPPRGWDDPQMRRNFGDPVHELEDVLGMWGPDIPIVDPQTALRHFTIAWTGILAFALFVKYALVPERPAVPREYPYDGLKEELGGVNQAPVWDESEDEE</sequence>
<dbReference type="EMBL" id="KV722336">
    <property type="protein sequence ID" value="OCH95372.1"/>
    <property type="molecule type" value="Genomic_DNA"/>
</dbReference>
<accession>A0A8E2J5S6</accession>
<dbReference type="InterPro" id="IPR008699">
    <property type="entry name" value="NDUFB8"/>
</dbReference>
<dbReference type="PANTHER" id="PTHR12840">
    <property type="entry name" value="NADH-UBIQUINONE OXIDOREDUCTASE ASHI SUBUNIT"/>
    <property type="match status" value="1"/>
</dbReference>
<dbReference type="Proteomes" id="UP000250043">
    <property type="component" value="Unassembled WGS sequence"/>
</dbReference>
<dbReference type="GO" id="GO:0005739">
    <property type="term" value="C:mitochondrion"/>
    <property type="evidence" value="ECO:0007669"/>
    <property type="project" value="InterPro"/>
</dbReference>
<evidence type="ECO:0000313" key="1">
    <source>
        <dbReference type="EMBL" id="OCH95372.1"/>
    </source>
</evidence>